<dbReference type="Pfam" id="PF17830">
    <property type="entry name" value="STI1-HOP_DP"/>
    <property type="match status" value="2"/>
</dbReference>
<dbReference type="PANTHER" id="PTHR22904:SF523">
    <property type="entry name" value="STRESS-INDUCED-PHOSPHOPROTEIN 1"/>
    <property type="match status" value="1"/>
</dbReference>
<dbReference type="FunFam" id="1.25.40.10:FF:000020">
    <property type="entry name" value="Stress-induced phosphoprotein 1"/>
    <property type="match status" value="1"/>
</dbReference>
<feature type="repeat" description="TPR" evidence="9">
    <location>
        <begin position="4"/>
        <end position="37"/>
    </location>
</feature>
<dbReference type="AlphaFoldDB" id="A0A6U3RU96"/>
<dbReference type="InterPro" id="IPR013105">
    <property type="entry name" value="TPR_2"/>
</dbReference>
<dbReference type="Gene3D" id="1.25.40.10">
    <property type="entry name" value="Tetratricopeptide repeat domain"/>
    <property type="match status" value="3"/>
</dbReference>
<dbReference type="Pfam" id="PF13414">
    <property type="entry name" value="TPR_11"/>
    <property type="match status" value="1"/>
</dbReference>
<dbReference type="InterPro" id="IPR006636">
    <property type="entry name" value="STI1_HS-bd"/>
</dbReference>
<name>A0A6U3RU96_9STRA</name>
<dbReference type="PROSITE" id="PS50005">
    <property type="entry name" value="TPR"/>
    <property type="match status" value="4"/>
</dbReference>
<keyword evidence="3" id="KW-0677">Repeat</keyword>
<keyword evidence="4 9" id="KW-0802">TPR repeat</keyword>
<organism evidence="12">
    <name type="scientific">Ditylum brightwellii</name>
    <dbReference type="NCBI Taxonomy" id="49249"/>
    <lineage>
        <taxon>Eukaryota</taxon>
        <taxon>Sar</taxon>
        <taxon>Stramenopiles</taxon>
        <taxon>Ochrophyta</taxon>
        <taxon>Bacillariophyta</taxon>
        <taxon>Mediophyceae</taxon>
        <taxon>Lithodesmiophycidae</taxon>
        <taxon>Lithodesmiales</taxon>
        <taxon>Lithodesmiaceae</taxon>
        <taxon>Ditylum</taxon>
    </lineage>
</organism>
<accession>A0A6U3RU96</accession>
<comment type="function">
    <text evidence="5">Acts as a co-chaperone and mediates the association of the chaperones HSP70 and HSP90 probably facilitating substrate transfer from HSP70 to HSP90. Stimulates HSP70 ATPase activity and, in contrast, inhibits HSP90 ATPase activity.</text>
</comment>
<feature type="repeat" description="TPR" evidence="9">
    <location>
        <begin position="463"/>
        <end position="496"/>
    </location>
</feature>
<comment type="subcellular location">
    <subcellularLocation>
        <location evidence="1">Cytoplasm</location>
    </subcellularLocation>
</comment>
<feature type="domain" description="STI1" evidence="11">
    <location>
        <begin position="146"/>
        <end position="195"/>
    </location>
</feature>
<reference evidence="12" key="1">
    <citation type="submission" date="2021-01" db="EMBL/GenBank/DDBJ databases">
        <authorList>
            <person name="Corre E."/>
            <person name="Pelletier E."/>
            <person name="Niang G."/>
            <person name="Scheremetjew M."/>
            <person name="Finn R."/>
            <person name="Kale V."/>
            <person name="Holt S."/>
            <person name="Cochrane G."/>
            <person name="Meng A."/>
            <person name="Brown T."/>
            <person name="Cohen L."/>
        </authorList>
    </citation>
    <scope>NUCLEOTIDE SEQUENCE</scope>
    <source>
        <strain evidence="12">Pop2</strain>
    </source>
</reference>
<dbReference type="SUPFAM" id="SSF48452">
    <property type="entry name" value="TPR-like"/>
    <property type="match status" value="3"/>
</dbReference>
<evidence type="ECO:0000256" key="3">
    <source>
        <dbReference type="ARBA" id="ARBA00022737"/>
    </source>
</evidence>
<proteinExistence type="predicted"/>
<feature type="repeat" description="TPR" evidence="9">
    <location>
        <begin position="395"/>
        <end position="428"/>
    </location>
</feature>
<dbReference type="GO" id="GO:0005737">
    <property type="term" value="C:cytoplasm"/>
    <property type="evidence" value="ECO:0007669"/>
    <property type="project" value="UniProtKB-SubCell"/>
</dbReference>
<dbReference type="GO" id="GO:0051879">
    <property type="term" value="F:Hsp90 protein binding"/>
    <property type="evidence" value="ECO:0007669"/>
    <property type="project" value="TreeGrafter"/>
</dbReference>
<feature type="compositionally biased region" description="Basic and acidic residues" evidence="10">
    <location>
        <begin position="215"/>
        <end position="235"/>
    </location>
</feature>
<sequence length="583" mass="64398">MSTAEEFKAKGNAALQSGKTSEAIEHYTSAINLDGSNHVYYSNRSAAYLKKGDAVNALEDAEACIGLNPSFTKGYSRKGAALHALKRYNDSIAAYESGLEKFPGDQALKNGLESVKKEKDGPSYGGGMGGGMGGGFPGAPGGGLFGPEMMARLAMNPKTRPYLNDEDFMKKIKMIQSDPNALTTMLGDPKIMEAFQVMLGGNVEIKTPDEMKEDMAATKEMKKEAPKKEESKPEPMEEEEEDLSDLTPEELEIRENKKKSIKAKENGNALYKSKKFKEALAAYDEAIELDPTSMTFHSNKAAVYLTMKSYDDCIACCLKAVEVGKANMAPYEDRAKAYTRCAKAYQKKKDLDKAIEMCNEAQLECYDKATERMMKTMELERRKAAVLAYQDDEKAEEAKQRGNDHFRAKEWAKAVEAYEEAVKRAPKNAPIRNNLAAALCKIMDFNGAKMHIEEAVHIDPKYTKAWARKGDIEMVMKENHKALDSYKAGLAIDPDNAACKEGLRKCTAQINYGAATMTEEEKQERAQHGLADPEIQAIIQDPVVQQVLRDFNENPNAANQAMNNPSMRAKIEKLIAAGVLQTA</sequence>
<feature type="compositionally biased region" description="Acidic residues" evidence="10">
    <location>
        <begin position="236"/>
        <end position="247"/>
    </location>
</feature>
<evidence type="ECO:0000256" key="7">
    <source>
        <dbReference type="ARBA" id="ARBA00074766"/>
    </source>
</evidence>
<evidence type="ECO:0000259" key="11">
    <source>
        <dbReference type="SMART" id="SM00727"/>
    </source>
</evidence>
<evidence type="ECO:0000256" key="1">
    <source>
        <dbReference type="ARBA" id="ARBA00004496"/>
    </source>
</evidence>
<gene>
    <name evidence="12" type="ORF">DBRI1063_LOCUS13233</name>
</gene>
<dbReference type="Pfam" id="PF13181">
    <property type="entry name" value="TPR_8"/>
    <property type="match status" value="1"/>
</dbReference>
<comment type="subunit">
    <text evidence="6">Monomer. Homodimer. Forms a complex composed of HOP and chaperones HSP70 and HSP90; the interaction is stronger in the absence of ATP. Interacts (via TPR 1, 2, 3, 7, 8 and 9 repeats) with HSP70 (via C-terminus); the interaction is direct and is stronger in the absence of ATP. Interacts (via TPR 4, 5 and 6 repeats) with HSP90 (via C-terminus); the interaction is direct.</text>
</comment>
<evidence type="ECO:0000256" key="6">
    <source>
        <dbReference type="ARBA" id="ARBA00066016"/>
    </source>
</evidence>
<dbReference type="PANTHER" id="PTHR22904">
    <property type="entry name" value="TPR REPEAT CONTAINING PROTEIN"/>
    <property type="match status" value="1"/>
</dbReference>
<evidence type="ECO:0000256" key="9">
    <source>
        <dbReference type="PROSITE-ProRule" id="PRU00339"/>
    </source>
</evidence>
<dbReference type="Pfam" id="PF07719">
    <property type="entry name" value="TPR_2"/>
    <property type="match status" value="1"/>
</dbReference>
<dbReference type="Gene3D" id="1.10.260.100">
    <property type="match status" value="2"/>
</dbReference>
<dbReference type="InterPro" id="IPR019734">
    <property type="entry name" value="TPR_rpt"/>
</dbReference>
<evidence type="ECO:0000256" key="4">
    <source>
        <dbReference type="ARBA" id="ARBA00022803"/>
    </source>
</evidence>
<evidence type="ECO:0000256" key="2">
    <source>
        <dbReference type="ARBA" id="ARBA00022490"/>
    </source>
</evidence>
<dbReference type="InterPro" id="IPR041243">
    <property type="entry name" value="STI1/HOP_DP"/>
</dbReference>
<keyword evidence="2" id="KW-0963">Cytoplasm</keyword>
<dbReference type="InterPro" id="IPR011990">
    <property type="entry name" value="TPR-like_helical_dom_sf"/>
</dbReference>
<feature type="domain" description="STI1" evidence="11">
    <location>
        <begin position="532"/>
        <end position="571"/>
    </location>
</feature>
<feature type="repeat" description="TPR" evidence="9">
    <location>
        <begin position="260"/>
        <end position="293"/>
    </location>
</feature>
<feature type="region of interest" description="Disordered" evidence="10">
    <location>
        <begin position="215"/>
        <end position="247"/>
    </location>
</feature>
<evidence type="ECO:0000256" key="5">
    <source>
        <dbReference type="ARBA" id="ARBA00056105"/>
    </source>
</evidence>
<protein>
    <recommendedName>
        <fullName evidence="7">Hsp70-Hsp90 organising protein</fullName>
    </recommendedName>
    <alternativeName>
        <fullName evidence="8">Stress-inducible protein 1</fullName>
    </alternativeName>
</protein>
<dbReference type="FunFam" id="1.10.260.100:FF:000002">
    <property type="entry name" value="Stress-induced-phosphoprotein 1 (Hsp70/Hsp90-organizing)"/>
    <property type="match status" value="1"/>
</dbReference>
<evidence type="ECO:0000313" key="12">
    <source>
        <dbReference type="EMBL" id="CAD9334318.1"/>
    </source>
</evidence>
<dbReference type="SMART" id="SM00028">
    <property type="entry name" value="TPR"/>
    <property type="match status" value="9"/>
</dbReference>
<evidence type="ECO:0000256" key="10">
    <source>
        <dbReference type="SAM" id="MobiDB-lite"/>
    </source>
</evidence>
<dbReference type="SMART" id="SM00727">
    <property type="entry name" value="STI1"/>
    <property type="match status" value="2"/>
</dbReference>
<evidence type="ECO:0000256" key="8">
    <source>
        <dbReference type="ARBA" id="ARBA00076447"/>
    </source>
</evidence>
<dbReference type="EMBL" id="HBGN01020784">
    <property type="protein sequence ID" value="CAD9334318.1"/>
    <property type="molecule type" value="Transcribed_RNA"/>
</dbReference>